<reference evidence="2 3" key="1">
    <citation type="journal article" date="2018" name="Cell">
        <title>The Chara Genome: Secondary Complexity and Implications for Plant Terrestrialization.</title>
        <authorList>
            <person name="Nishiyama T."/>
            <person name="Sakayama H."/>
            <person name="Vries J.D."/>
            <person name="Buschmann H."/>
            <person name="Saint-Marcoux D."/>
            <person name="Ullrich K.K."/>
            <person name="Haas F.B."/>
            <person name="Vanderstraeten L."/>
            <person name="Becker D."/>
            <person name="Lang D."/>
            <person name="Vosolsobe S."/>
            <person name="Rombauts S."/>
            <person name="Wilhelmsson P.K.I."/>
            <person name="Janitza P."/>
            <person name="Kern R."/>
            <person name="Heyl A."/>
            <person name="Rumpler F."/>
            <person name="Villalobos L.I.A.C."/>
            <person name="Clay J.M."/>
            <person name="Skokan R."/>
            <person name="Toyoda A."/>
            <person name="Suzuki Y."/>
            <person name="Kagoshima H."/>
            <person name="Schijlen E."/>
            <person name="Tajeshwar N."/>
            <person name="Catarino B."/>
            <person name="Hetherington A.J."/>
            <person name="Saltykova A."/>
            <person name="Bonnot C."/>
            <person name="Breuninger H."/>
            <person name="Symeonidi A."/>
            <person name="Radhakrishnan G.V."/>
            <person name="Van Nieuwerburgh F."/>
            <person name="Deforce D."/>
            <person name="Chang C."/>
            <person name="Karol K.G."/>
            <person name="Hedrich R."/>
            <person name="Ulvskov P."/>
            <person name="Glockner G."/>
            <person name="Delwiche C.F."/>
            <person name="Petrasek J."/>
            <person name="Van de Peer Y."/>
            <person name="Friml J."/>
            <person name="Beilby M."/>
            <person name="Dolan L."/>
            <person name="Kohara Y."/>
            <person name="Sugano S."/>
            <person name="Fujiyama A."/>
            <person name="Delaux P.-M."/>
            <person name="Quint M."/>
            <person name="TheiBen G."/>
            <person name="Hagemann M."/>
            <person name="Harholt J."/>
            <person name="Dunand C."/>
            <person name="Zachgo S."/>
            <person name="Langdale J."/>
            <person name="Maumus F."/>
            <person name="Straeten D.V.D."/>
            <person name="Gould S.B."/>
            <person name="Rensing S.A."/>
        </authorList>
    </citation>
    <scope>NUCLEOTIDE SEQUENCE [LARGE SCALE GENOMIC DNA]</scope>
    <source>
        <strain evidence="2 3">S276</strain>
    </source>
</reference>
<dbReference type="AlphaFoldDB" id="A0A388K502"/>
<organism evidence="2 3">
    <name type="scientific">Chara braunii</name>
    <name type="common">Braun's stonewort</name>
    <dbReference type="NCBI Taxonomy" id="69332"/>
    <lineage>
        <taxon>Eukaryota</taxon>
        <taxon>Viridiplantae</taxon>
        <taxon>Streptophyta</taxon>
        <taxon>Charophyceae</taxon>
        <taxon>Charales</taxon>
        <taxon>Characeae</taxon>
        <taxon>Chara</taxon>
    </lineage>
</organism>
<accession>A0A388K502</accession>
<keyword evidence="3" id="KW-1185">Reference proteome</keyword>
<evidence type="ECO:0000313" key="2">
    <source>
        <dbReference type="EMBL" id="GBG65127.1"/>
    </source>
</evidence>
<comment type="caution">
    <text evidence="2">The sequence shown here is derived from an EMBL/GenBank/DDBJ whole genome shotgun (WGS) entry which is preliminary data.</text>
</comment>
<protein>
    <submittedName>
        <fullName evidence="2">Uncharacterized protein</fullName>
    </submittedName>
</protein>
<dbReference type="Proteomes" id="UP000265515">
    <property type="component" value="Unassembled WGS sequence"/>
</dbReference>
<dbReference type="Gramene" id="GBG65127">
    <property type="protein sequence ID" value="GBG65127"/>
    <property type="gene ID" value="CBR_g49490"/>
</dbReference>
<feature type="region of interest" description="Disordered" evidence="1">
    <location>
        <begin position="1"/>
        <end position="188"/>
    </location>
</feature>
<name>A0A388K502_CHABU</name>
<proteinExistence type="predicted"/>
<evidence type="ECO:0000313" key="3">
    <source>
        <dbReference type="Proteomes" id="UP000265515"/>
    </source>
</evidence>
<evidence type="ECO:0000256" key="1">
    <source>
        <dbReference type="SAM" id="MobiDB-lite"/>
    </source>
</evidence>
<sequence>MTHFELSLILEGDGEEEEEEEGDGGEEDGEEGDGGEEDGEEGDGGEEEEEEGNGEKEDDDGGEAEEEEGDGEEGDEEEGDGEEDEDKEEEGEGNGEEEEEEEEEEEVGDGEEEDEDEEEGDGEEEEEEGNGEERVHLPAMAATAGRHDDGDNGTPPRAISTPPTASLHTVLGPDGLSQPTPGLWAQNCSPKPPGFITYAGPENGYTRTRTRHLRAYVCAYAEHSYVYTVLAK</sequence>
<gene>
    <name evidence="2" type="ORF">CBR_g49490</name>
</gene>
<dbReference type="EMBL" id="BFEA01000058">
    <property type="protein sequence ID" value="GBG65127.1"/>
    <property type="molecule type" value="Genomic_DNA"/>
</dbReference>
<feature type="compositionally biased region" description="Acidic residues" evidence="1">
    <location>
        <begin position="12"/>
        <end position="130"/>
    </location>
</feature>